<dbReference type="PANTHER" id="PTHR36205">
    <property type="entry name" value="CHROMOSOME 19, WHOLE GENOME SHOTGUN SEQUENCE"/>
    <property type="match status" value="1"/>
</dbReference>
<feature type="region of interest" description="Disordered" evidence="1">
    <location>
        <begin position="678"/>
        <end position="703"/>
    </location>
</feature>
<dbReference type="Pfam" id="PF11885">
    <property type="entry name" value="DUF3405"/>
    <property type="match status" value="1"/>
</dbReference>
<evidence type="ECO:0000256" key="3">
    <source>
        <dbReference type="SAM" id="SignalP"/>
    </source>
</evidence>
<protein>
    <recommendedName>
        <fullName evidence="6">Major facilitator superfamily transporter</fullName>
    </recommendedName>
</protein>
<proteinExistence type="predicted"/>
<dbReference type="InterPro" id="IPR021822">
    <property type="entry name" value="DUF3405"/>
</dbReference>
<feature type="compositionally biased region" description="Basic residues" evidence="1">
    <location>
        <begin position="147"/>
        <end position="160"/>
    </location>
</feature>
<keyword evidence="2" id="KW-1133">Transmembrane helix</keyword>
<feature type="region of interest" description="Disordered" evidence="1">
    <location>
        <begin position="436"/>
        <end position="467"/>
    </location>
</feature>
<evidence type="ECO:0000313" key="5">
    <source>
        <dbReference type="Proteomes" id="UP001172684"/>
    </source>
</evidence>
<feature type="region of interest" description="Disordered" evidence="1">
    <location>
        <begin position="121"/>
        <end position="160"/>
    </location>
</feature>
<name>A0ABQ9NS33_9PEZI</name>
<evidence type="ECO:0000313" key="4">
    <source>
        <dbReference type="EMBL" id="KAJ9663955.1"/>
    </source>
</evidence>
<keyword evidence="5" id="KW-1185">Reference proteome</keyword>
<feature type="chain" id="PRO_5046419145" description="Major facilitator superfamily transporter" evidence="3">
    <location>
        <begin position="18"/>
        <end position="921"/>
    </location>
</feature>
<dbReference type="EMBL" id="JAPDRL010000040">
    <property type="protein sequence ID" value="KAJ9663955.1"/>
    <property type="molecule type" value="Genomic_DNA"/>
</dbReference>
<evidence type="ECO:0000256" key="1">
    <source>
        <dbReference type="SAM" id="MobiDB-lite"/>
    </source>
</evidence>
<comment type="caution">
    <text evidence="4">The sequence shown here is derived from an EMBL/GenBank/DDBJ whole genome shotgun (WGS) entry which is preliminary data.</text>
</comment>
<gene>
    <name evidence="4" type="ORF">H2201_005437</name>
</gene>
<evidence type="ECO:0008006" key="6">
    <source>
        <dbReference type="Google" id="ProtNLM"/>
    </source>
</evidence>
<reference evidence="4" key="1">
    <citation type="submission" date="2022-10" db="EMBL/GenBank/DDBJ databases">
        <title>Culturing micro-colonial fungi from biological soil crusts in the Mojave desert and describing Neophaeococcomyces mojavensis, and introducing the new genera and species Taxawa tesnikishii.</title>
        <authorList>
            <person name="Kurbessoian T."/>
            <person name="Stajich J.E."/>
        </authorList>
    </citation>
    <scope>NUCLEOTIDE SEQUENCE</scope>
    <source>
        <strain evidence="4">TK_1</strain>
    </source>
</reference>
<feature type="transmembrane region" description="Helical" evidence="2">
    <location>
        <begin position="176"/>
        <end position="195"/>
    </location>
</feature>
<keyword evidence="3" id="KW-0732">Signal</keyword>
<feature type="compositionally biased region" description="Basic and acidic residues" evidence="1">
    <location>
        <begin position="436"/>
        <end position="446"/>
    </location>
</feature>
<dbReference type="Proteomes" id="UP001172684">
    <property type="component" value="Unassembled WGS sequence"/>
</dbReference>
<organism evidence="4 5">
    <name type="scientific">Coniosporium apollinis</name>
    <dbReference type="NCBI Taxonomy" id="61459"/>
    <lineage>
        <taxon>Eukaryota</taxon>
        <taxon>Fungi</taxon>
        <taxon>Dikarya</taxon>
        <taxon>Ascomycota</taxon>
        <taxon>Pezizomycotina</taxon>
        <taxon>Dothideomycetes</taxon>
        <taxon>Dothideomycetes incertae sedis</taxon>
        <taxon>Coniosporium</taxon>
    </lineage>
</organism>
<sequence>MNLLWIVLFGQSAIVTAEMAVVMQAYCRCLAVTGHQVIIPSIYGHDNGTNVAETTSNIPFALEAGGTKAGSFIDSVLTRGVAKLGWMNSAKRHRYTSLHPAADSSDDDDLADIEKRHSLDDFDRFSTPSSAYSSRASSGIQQPMFPSHRRSSSASRKAHTQHNAPSFFAYRGPRRFSRYFTLALGSIIVIFILTLTRLSWASARNVELGLGRSPPKPPVWEAFPFLKRYHGGIRTLLPKELNVPEYPRKADEVVAGEEAQAGEPYEEVAAGGLPPSQVFHPYGKQEEEGYGAIQECFLDEDKRRIPRTRVYNGVVKGQPDNIMGSYELLGLRNDVCFERYGRLGPYGYGYSRKLGGSGAGMEGDREGAEQVWEDGSEVDFREVSWKKVQDRCLAANEHRFKAKPKGRGHLYQAMADGGPDPKALLSGSGSAKELLEARDDTERSSSDRLAVALESSSNNTVPLQPQQASKKLLPRTAVLIRTWHDYQYDDEDLIFLRSLISELTIHSGGEYVLHFLIHVKDDNLPIWSDDGTYQRVLDDSLPKEFRGMGTLWTERQMGLLYGGLEESFYRNLPVHGAYRSTFMPVQYFAHQHPEYDFFWHWEMDVRYTGHYYHLLSQISSWAKQQPRKGLWERNTRFYVPSEHGTWDDFKHMVRVQTEHGTASKANIWADLAAKNPNIPDSVKNEQLTGPEKPIWGPEPPLDNELADTSNDPVPPHSYKEDQDTWGVGEDADLITFNPLFDPAGTNWILAEDVTGYNTTRGLPPRRTVINTTGRLSRRLLLTMHAETALKRHTMFSEMWPGTVALHHGYKAVYAPHPVFIDRRWPTALLAATFNGGRNGAAGGARTSVFSDERQHNFLGTSWYYHAGFPGNLWRRWLGFKVDNDGGEQFEEASEGRMCLPGILLHPVKQVDLVFEHTAEEA</sequence>
<accession>A0ABQ9NS33</accession>
<keyword evidence="2" id="KW-0812">Transmembrane</keyword>
<feature type="compositionally biased region" description="Polar residues" evidence="1">
    <location>
        <begin position="454"/>
        <end position="467"/>
    </location>
</feature>
<feature type="compositionally biased region" description="Low complexity" evidence="1">
    <location>
        <begin position="126"/>
        <end position="138"/>
    </location>
</feature>
<dbReference type="PANTHER" id="PTHR36205:SF1">
    <property type="entry name" value="MAJOR FACILITATOR SUPERFAMILY TRANSPORTER"/>
    <property type="match status" value="1"/>
</dbReference>
<evidence type="ECO:0000256" key="2">
    <source>
        <dbReference type="SAM" id="Phobius"/>
    </source>
</evidence>
<feature type="signal peptide" evidence="3">
    <location>
        <begin position="1"/>
        <end position="17"/>
    </location>
</feature>
<keyword evidence="2" id="KW-0472">Membrane</keyword>